<accession>A0A067KEV2</accession>
<organism evidence="2 3">
    <name type="scientific">Jatropha curcas</name>
    <name type="common">Barbados nut</name>
    <dbReference type="NCBI Taxonomy" id="180498"/>
    <lineage>
        <taxon>Eukaryota</taxon>
        <taxon>Viridiplantae</taxon>
        <taxon>Streptophyta</taxon>
        <taxon>Embryophyta</taxon>
        <taxon>Tracheophyta</taxon>
        <taxon>Spermatophyta</taxon>
        <taxon>Magnoliopsida</taxon>
        <taxon>eudicotyledons</taxon>
        <taxon>Gunneridae</taxon>
        <taxon>Pentapetalae</taxon>
        <taxon>rosids</taxon>
        <taxon>fabids</taxon>
        <taxon>Malpighiales</taxon>
        <taxon>Euphorbiaceae</taxon>
        <taxon>Crotonoideae</taxon>
        <taxon>Jatropheae</taxon>
        <taxon>Jatropha</taxon>
    </lineage>
</organism>
<keyword evidence="3" id="KW-1185">Reference proteome</keyword>
<protein>
    <submittedName>
        <fullName evidence="2">Uncharacterized protein</fullName>
    </submittedName>
</protein>
<dbReference type="Proteomes" id="UP000027138">
    <property type="component" value="Unassembled WGS sequence"/>
</dbReference>
<name>A0A067KEV2_JATCU</name>
<gene>
    <name evidence="2" type="ORF">JCGZ_17118</name>
</gene>
<evidence type="ECO:0000313" key="3">
    <source>
        <dbReference type="Proteomes" id="UP000027138"/>
    </source>
</evidence>
<proteinExistence type="predicted"/>
<sequence length="92" mass="9807">METHLRSKSRVVEGDSSNSHRWRSDLGEGTLGNGPATPGKSIATDSHRWRSDLGEGTLGNGPATPGKSIATALASDGGRKRLREEDRCCCSR</sequence>
<evidence type="ECO:0000256" key="1">
    <source>
        <dbReference type="SAM" id="MobiDB-lite"/>
    </source>
</evidence>
<reference evidence="2 3" key="1">
    <citation type="journal article" date="2014" name="PLoS ONE">
        <title>Global Analysis of Gene Expression Profiles in Physic Nut (Jatropha curcas L.) Seedlings Exposed to Salt Stress.</title>
        <authorList>
            <person name="Zhang L."/>
            <person name="Zhang C."/>
            <person name="Wu P."/>
            <person name="Chen Y."/>
            <person name="Li M."/>
            <person name="Jiang H."/>
            <person name="Wu G."/>
        </authorList>
    </citation>
    <scope>NUCLEOTIDE SEQUENCE [LARGE SCALE GENOMIC DNA]</scope>
    <source>
        <strain evidence="3">cv. GZQX0401</strain>
        <tissue evidence="2">Young leaves</tissue>
    </source>
</reference>
<feature type="compositionally biased region" description="Basic and acidic residues" evidence="1">
    <location>
        <begin position="1"/>
        <end position="13"/>
    </location>
</feature>
<dbReference type="AlphaFoldDB" id="A0A067KEV2"/>
<feature type="region of interest" description="Disordered" evidence="1">
    <location>
        <begin position="1"/>
        <end position="79"/>
    </location>
</feature>
<dbReference type="EMBL" id="KK914687">
    <property type="protein sequence ID" value="KDP30389.1"/>
    <property type="molecule type" value="Genomic_DNA"/>
</dbReference>
<evidence type="ECO:0000313" key="2">
    <source>
        <dbReference type="EMBL" id="KDP30389.1"/>
    </source>
</evidence>